<dbReference type="Proteomes" id="UP000434957">
    <property type="component" value="Unassembled WGS sequence"/>
</dbReference>
<evidence type="ECO:0000313" key="2">
    <source>
        <dbReference type="EMBL" id="KAE9049585.1"/>
    </source>
</evidence>
<name>A0A6A4G6J1_9STRA</name>
<dbReference type="EMBL" id="QXFT01000062">
    <property type="protein sequence ID" value="KAE9356936.1"/>
    <property type="molecule type" value="Genomic_DNA"/>
</dbReference>
<proteinExistence type="predicted"/>
<dbReference type="PROSITE" id="PS50195">
    <property type="entry name" value="PX"/>
    <property type="match status" value="1"/>
</dbReference>
<dbReference type="SUPFAM" id="SSF64268">
    <property type="entry name" value="PX domain"/>
    <property type="match status" value="1"/>
</dbReference>
<dbReference type="GO" id="GO:0035091">
    <property type="term" value="F:phosphatidylinositol binding"/>
    <property type="evidence" value="ECO:0007669"/>
    <property type="project" value="InterPro"/>
</dbReference>
<dbReference type="AlphaFoldDB" id="A0A6A4G6J1"/>
<reference evidence="3 5" key="1">
    <citation type="submission" date="2018-08" db="EMBL/GenBank/DDBJ databases">
        <title>Genomic investigation of the strawberry pathogen Phytophthora fragariae indicates pathogenicity is determined by transcriptional variation in three key races.</title>
        <authorList>
            <person name="Adams T.M."/>
            <person name="Armitage A.D."/>
            <person name="Sobczyk M.K."/>
            <person name="Bates H.J."/>
            <person name="Dunwell J.M."/>
            <person name="Nellist C.F."/>
            <person name="Harrison R.J."/>
        </authorList>
    </citation>
    <scope>NUCLEOTIDE SEQUENCE [LARGE SCALE GENOMIC DNA]</scope>
    <source>
        <strain evidence="2 4">SCRP249</strain>
        <strain evidence="3 5">SCRP333</strain>
    </source>
</reference>
<evidence type="ECO:0000259" key="1">
    <source>
        <dbReference type="PROSITE" id="PS50195"/>
    </source>
</evidence>
<keyword evidence="5" id="KW-1185">Reference proteome</keyword>
<evidence type="ECO:0000313" key="5">
    <source>
        <dbReference type="Proteomes" id="UP000434957"/>
    </source>
</evidence>
<dbReference type="Pfam" id="PF00787">
    <property type="entry name" value="PX"/>
    <property type="match status" value="1"/>
</dbReference>
<gene>
    <name evidence="2" type="ORF">PR001_g3178</name>
    <name evidence="3" type="ORF">PR003_g2059</name>
</gene>
<evidence type="ECO:0000313" key="4">
    <source>
        <dbReference type="Proteomes" id="UP000429607"/>
    </source>
</evidence>
<dbReference type="Gene3D" id="3.30.1520.10">
    <property type="entry name" value="Phox-like domain"/>
    <property type="match status" value="1"/>
</dbReference>
<feature type="domain" description="PX" evidence="1">
    <location>
        <begin position="74"/>
        <end position="203"/>
    </location>
</feature>
<dbReference type="Proteomes" id="UP000429607">
    <property type="component" value="Unassembled WGS sequence"/>
</dbReference>
<protein>
    <recommendedName>
        <fullName evidence="1">PX domain-containing protein</fullName>
    </recommendedName>
</protein>
<dbReference type="EMBL" id="QXFV01000116">
    <property type="protein sequence ID" value="KAE9049585.1"/>
    <property type="molecule type" value="Genomic_DNA"/>
</dbReference>
<organism evidence="3 5">
    <name type="scientific">Phytophthora rubi</name>
    <dbReference type="NCBI Taxonomy" id="129364"/>
    <lineage>
        <taxon>Eukaryota</taxon>
        <taxon>Sar</taxon>
        <taxon>Stramenopiles</taxon>
        <taxon>Oomycota</taxon>
        <taxon>Peronosporomycetes</taxon>
        <taxon>Peronosporales</taxon>
        <taxon>Peronosporaceae</taxon>
        <taxon>Phytophthora</taxon>
    </lineage>
</organism>
<accession>A0A6A4G6J1</accession>
<evidence type="ECO:0000313" key="3">
    <source>
        <dbReference type="EMBL" id="KAE9356936.1"/>
    </source>
</evidence>
<dbReference type="InterPro" id="IPR036871">
    <property type="entry name" value="PX_dom_sf"/>
</dbReference>
<sequence length="203" mass="22543">MGCSHSTTNSHTLQFNGIEFSITELSVAKRPGGPDVGPVRAERVKLRRGILAPGVPEIEYELSPRAAAKPMKLPAAGVMTFSVTKVIANEDDAILYVFSGITADDPMNEVVISKRYSDFKAMHAQVSELMAKERNVPLTQQHLFTTHPALPEMPKANAWTYVRGCYSDRVLEEREQQFTRILNAIARHPVAFQSKPFTDFLLG</sequence>
<dbReference type="InterPro" id="IPR001683">
    <property type="entry name" value="PX_dom"/>
</dbReference>
<comment type="caution">
    <text evidence="3">The sequence shown here is derived from an EMBL/GenBank/DDBJ whole genome shotgun (WGS) entry which is preliminary data.</text>
</comment>